<feature type="domain" description="Fibronectin type-III" evidence="5">
    <location>
        <begin position="2142"/>
        <end position="2237"/>
    </location>
</feature>
<sequence>MGAVSAGLRALLILLFISLIKGSRPDARVRRDTGGSQSLLTVEWEGIQTGDHPDDTVGGFAVEYRAEKDTQWHVHDGIIPYKGPNLQYRVQIPRLPTGIAYFVRIKVLGKNGKILVETPEIRARNEMVSIKCESDDLTAPRNVEITQTGQYSVAISWEPPECGSVGEYHIELSGIETQFDVHRQTVTHPSVSVTNLLPGTEYQVRVRAADRSRNLGPWNEHTTVARTQGHAPESSSEVETDYRTDTQLRIHWPHYEDERLQFYEVMAVEVNSEGRSVERVRVAPIINSHAFGGLRPGTEYLIGVVAFVDHEPHYVYKHSTKTTTSPGVEWEEKPTVVKEGAQHFIVRWNKPDMKQPISNFIVEYRLPNETEWRKYGDVPVDEDSNDYQMVVETIGDTTFYSLRVMVVDDQQILLAKTPEVTVGSTSVESCAGDAGIPQDVRVAFVSESTLQYTWEKPHCDESYGPIDGYEYASWNVETGTQPEGASYVGRNAVALNDLEPDSRYAFRVRSRSGHGHSPWSDVVHASTKAHSGVIAIGGRVSLTSPNETSGTPHRREKRQDKNKITDDRNIYQLRIVLAPPRSYLVWTPLQEHIKEVAKFKLSYKKSASDEWTRVVQSPSFFICPEGIADEEDYCYDLAQFSYGVQYTADLVYQLHSGEWSSHGTPLFFILVEAGEPSIPSAPNNLQISPRDASSVELRWLPPLSSIIIEDMHSGDVRTEKVPGSYFAHIVSQLSPYSTYNISVRGATDLGDFGLAASDVVSLQHYTGHHQEIPQSETPPIRCEPTAPSAPCFPPSRARPSLGIEQPRIEQRGSRIILYWDVGGDTSNVVAYQIDLRSETDRDWSQYGDHITHIPSERQFRQELEHLRTNGRYFVRVLAHDRSRHPIAISPVASFTVHCQVPSAAPQDVRLEDVPDGVLLKWTFSNHESSECMPYFLITGYQNGIPFNQKVDGRVREYRFENPVGGEWQAELRAGNTAGTGPASSIVKLQTEHQVNTVNVRVRVHRSICDPRTDFWCRAPGQSSEYSTSRQLDEALISAPRVMARGGDLNVEWDSEGNGRGVFGYRVQFRSDSTGWNPYGQIVPYVGDNQRYSQLLTGLQLGKNYYVHIQVLDRNSYVMYTSPEVSARTICTAPSHPPSHLQIEAPDSRHVRVSWVTPPQSTWQCNNIQVELQAIEPTGETPVLLGGRQTTHVFASDANQPWTVQIRSKNTAGYSPWSASVSTRTPPAGELIIGPNINYRQGIPIISWSSKERVDDLVDAYQIEWKSLRQGHWQKYRAQIPFSGWQRPYSVDLSELPAGETYQVRVNVIDPNRAIAYTSPTVNIQTQPRCSSPRRPPSDVIVSPIGPTQIRLSWRTLHETEWNCDRIWYVVKYSTPRNQGFRNLTSGENEVIFDSEPFTQWTFEVQAANPGGESQWSRPVVTQTQGTAPGPVSDFRIYPMSPDSLQLSWRQPQNPNGQITGYEITYQLLSKGMCDQTPERAITVSSERPSYTLQGLSPHSRYRISVAAKTNIAGEPVTEEVQTDQATPSAAPLYIRADNPLPTEVDVTWQAPPCLQTNGEITEYEYELRHVDGDSQVPFKTNTVRGTRARIVDLNPFTRYTIRLRSYTRKGPGPWSEPVHFQTAAAPQMEPPPMVRVIDTGPDTAHLVWQQPRGYVDKYKCQYAIVGTETYQERVFPANNPCALDVRIERLPSVPQGSRLHCGRIDGLQPEREYDFKISAGGPGGQWSPWSESQRGHITEGPVHISSISRLGSTANSLHIGWVVKPADAARIGGFRIYVTPLGRGARPQTFSVDRSTTQYHVDNLSPNTLYNITVQATTGSKSHPGTSVEMRTDIAPLRGLLSAPRVIEEQPTSVKLEWDAPPGEYSGFIVEFRLGDGAWQQYSRRVPAYPGRRTYVSQIDQLPTNNAVDLRVRVVSMQNEQSPPSAEVRARTKCTAPSAPPQGIRVDAPSTNEVRISWARPAKDTWQCDQLSFDIAYRVGNQPERIVPVPGDQTEYVFPAEPNTRWAIKLRSSNQVGSSPWSSEQTITTRQGTPGAVRDLRLRAKGPNEVHVQWLPPLVQRGTIVGYDISYRLKHRLACPSEEPRDVSRDFITVYNHKDLEYTLTGLLPFSLYEVRVRARTTELGPEETKEIATEQQPPSAPPLNLQTGYALERSINFQWEPVECSQRHGHITSYEYEILGQDDWAKLERQIANTTDNKITIDGLTPFTKYVMRVKAFNSIGGGPNTENLDAMTAKADAPLPPQDLVVALEGTDFFMVSWLPPYPPYGPHDVYRLRYQLLNAKTWNSIEKNIKDPALQCPAESPRYCYNVTGLENGQQYRVQVATHIEGGSYGPWSSPIIANTLQVLPDAPRAIELIDKTDHSLHIRWLPPPDPMGHITQYKVSIVSMEDPRDEVKSFLVDHPTLTYLLGNLQPETSYNVSISAGTKRGFGPIIWTRYSTDPFKVPSITNAPQLANLDADTLYFVRIKAVDKKQRVSQPSPEGRGRTGCAAPRSPPLNVNAQSPSSRQVRVSWLAPVQSSWLCSNIRYKIEYYNGSAPRQQVDLPSGITEHVLDSAPNTIWRVRVRVENDAGASEWSKEVSVTTAEGAPGAVSDLDARPTGPNSAAVTWRPPAQTNGIITGYTVVYQLKSRGECGPRSSQPITKHVHGDRLVLDDLLPDSTYEVHVVAHTSQAGPQSETVTVTTDEAPPTGAPQNVHMSSVTQTRADLLWNEPDCELRNGKIVDYDYELQSLDDWDENRTDHSSVRRVSFDRLVPYTRYRARVRANNAKGEGPFSEWIAFQTLPASPPQPTDLVEERSFPHAIEISFLPPSPPHGNINEYRIRQTPAGQLNYKEVRMPAHRLECSDASKRERLCYRVVDLDPEQEYEIQVAGHTDGGGWGEWSDPLSARTHEQNIPVLERELQVVDTKPTSITVKWQGLDQNQAAHVVGYVLEYKSENEDDDWQEYNGITKHRSRQNEYKVQVRGLEEATEYFFRLKVIGKNDKRGAPGPEVKAVTNCGRPEEPPGHVKLESIDFETIKLSWKNPEEVSWKCDEVEYVIDFVNTTSRGVLTVPFDSPEELILPTVPGTKWEIKMRTQTVEEGQKPQYSPWSERASLITQALPGELFVKVESKSPKSAVVIWDLADQDQKWNYGVDITYKLKQLGGCLEAQSGDHEPITKYNVQDKQIVLDDLKPGSEYEVIVTPRKPPTLHSSIETPKTVRRFRTETDVPSGPPVNLRSDSRKDTEIGFKWEAPPCENQNGKITQYEYQVSGVDEWNEGQREGVTPRTNAVVDQLKPGSLYNVRVRAYTKEGEGPWSQTIQIRTTGSELGAPRELTAVQTKPKSIQLTWLPPYPERAPVVAYKIKHSPRADDSNPVEVELSGNELSCAGYKSPLITSDNLCATAVGLQPDTTYRFAVQAQSTSGNWGDWSPSYFATTRSTDDGPIPGKLRLVSAGHDNLRVNWTVPPVIRDLIDLYLVNISVASALDQHPHEYRTPGSQTDYHFHGLDPVTHYNITVQGLSKGKRLWFISEVFATTDFAEGLLLWLPSPTDLKLLEKSDTMMHVAWSPPEIFDPQYKDLITHYRVTIAPFDAVRGVTGRPKNYTVPYPGSSIRFEDLRPDTIYNITVQAGTDSGYGQILWGTYSTLAPGQNHILRLVYRTPTTLTVEWEPVWATDRGYILIWKSLHSAYPHTRLNVIRSTQIDGSATNFTIRDLEPSTVYNVTLQPRGISDGAYGVYATLPPGWFVVRNLVYCDKTNYAISLNWEPVDLNMATHYQVRYLRLKEHDAVWNEEPAQRAVELLCPKDGCNRHCYLVYNLDFNPSEYVFQVRAKVNDQWNHWKTAGKPSVSEKADRRKGCCIVPPPYMVEHIGAPGTFWEVDVGPVESQPQNISRYYVVVDEREPAGNTNWTELTDKVTATKHKLPYYVAASFNADTLLSPRKVRIGDGSVIGGYLNYPLIKGKKYNYEIYSLWELDGKQAVVARQREVKGWWAAVPWYYLLLVALPLLLLSCCLAGLCYYL</sequence>
<feature type="compositionally biased region" description="Basic and acidic residues" evidence="2">
    <location>
        <begin position="2124"/>
        <end position="2133"/>
    </location>
</feature>
<keyword evidence="3" id="KW-0472">Membrane</keyword>
<feature type="domain" description="Fibronectin type-III" evidence="5">
    <location>
        <begin position="3630"/>
        <end position="3723"/>
    </location>
</feature>
<feature type="region of interest" description="Disordered" evidence="2">
    <location>
        <begin position="2670"/>
        <end position="2698"/>
    </location>
</feature>
<dbReference type="CDD" id="cd00063">
    <property type="entry name" value="FN3"/>
    <property type="match status" value="27"/>
</dbReference>
<keyword evidence="3" id="KW-0812">Transmembrane</keyword>
<evidence type="ECO:0000256" key="3">
    <source>
        <dbReference type="SAM" id="Phobius"/>
    </source>
</evidence>
<keyword evidence="7" id="KW-1185">Reference proteome</keyword>
<feature type="domain" description="Fibronectin type-III" evidence="5">
    <location>
        <begin position="139"/>
        <end position="230"/>
    </location>
</feature>
<feature type="region of interest" description="Disordered" evidence="2">
    <location>
        <begin position="1918"/>
        <end position="1947"/>
    </location>
</feature>
<dbReference type="FunFam" id="2.60.40.10:FF:000028">
    <property type="entry name" value="Neuronal cell adhesion molecule"/>
    <property type="match status" value="2"/>
</dbReference>
<accession>A0A0B2VJK9</accession>
<feature type="domain" description="Fibronectin type-III" evidence="5">
    <location>
        <begin position="2591"/>
        <end position="2687"/>
    </location>
</feature>
<feature type="domain" description="Fibronectin type-III" evidence="5">
    <location>
        <begin position="1840"/>
        <end position="1938"/>
    </location>
</feature>
<dbReference type="FunFam" id="2.60.40.10:FF:001900">
    <property type="entry name" value="Myotactin form B"/>
    <property type="match status" value="1"/>
</dbReference>
<feature type="domain" description="Fibronectin type-III" evidence="5">
    <location>
        <begin position="1530"/>
        <end position="1625"/>
    </location>
</feature>
<feature type="domain" description="Fibronectin type-III" evidence="5">
    <location>
        <begin position="3425"/>
        <end position="3521"/>
    </location>
</feature>
<dbReference type="OrthoDB" id="5969272at2759"/>
<comment type="caution">
    <text evidence="6">The sequence shown here is derived from an EMBL/GenBank/DDBJ whole genome shotgun (WGS) entry which is preliminary data.</text>
</comment>
<feature type="domain" description="Fibronectin type-III" evidence="5">
    <location>
        <begin position="2898"/>
        <end position="3001"/>
    </location>
</feature>
<dbReference type="InterPro" id="IPR036116">
    <property type="entry name" value="FN3_sf"/>
</dbReference>
<feature type="domain" description="Fibronectin type-III" evidence="5">
    <location>
        <begin position="2495"/>
        <end position="2587"/>
    </location>
</feature>
<keyword evidence="1" id="KW-0677">Repeat</keyword>
<feature type="region of interest" description="Disordered" evidence="2">
    <location>
        <begin position="540"/>
        <end position="563"/>
    </location>
</feature>
<feature type="compositionally biased region" description="Polar residues" evidence="2">
    <location>
        <begin position="541"/>
        <end position="551"/>
    </location>
</feature>
<feature type="domain" description="Fibronectin type-III" evidence="5">
    <location>
        <begin position="3213"/>
        <end position="3307"/>
    </location>
</feature>
<feature type="domain" description="Fibronectin type-III" evidence="5">
    <location>
        <begin position="231"/>
        <end position="327"/>
    </location>
</feature>
<feature type="domain" description="Fibronectin type-III" evidence="5">
    <location>
        <begin position="2787"/>
        <end position="2893"/>
    </location>
</feature>
<evidence type="ECO:0000256" key="1">
    <source>
        <dbReference type="ARBA" id="ARBA00022737"/>
    </source>
</evidence>
<feature type="domain" description="Fibronectin type-III" evidence="5">
    <location>
        <begin position="1940"/>
        <end position="2032"/>
    </location>
</feature>
<dbReference type="PROSITE" id="PS50853">
    <property type="entry name" value="FN3"/>
    <property type="match status" value="27"/>
</dbReference>
<keyword evidence="4" id="KW-0732">Signal</keyword>
<dbReference type="SMART" id="SM00060">
    <property type="entry name" value="FN3"/>
    <property type="match status" value="34"/>
</dbReference>
<gene>
    <name evidence="6" type="primary">PTPRQ</name>
    <name evidence="6" type="ORF">Tcan_15324</name>
</gene>
<name>A0A0B2VJK9_TOXCA</name>
<feature type="transmembrane region" description="Helical" evidence="3">
    <location>
        <begin position="3975"/>
        <end position="3998"/>
    </location>
</feature>
<feature type="domain" description="Fibronectin type-III" evidence="5">
    <location>
        <begin position="1430"/>
        <end position="1529"/>
    </location>
</feature>
<feature type="signal peptide" evidence="4">
    <location>
        <begin position="1"/>
        <end position="22"/>
    </location>
</feature>
<dbReference type="STRING" id="6265.A0A0B2VJK9"/>
<evidence type="ECO:0000313" key="6">
    <source>
        <dbReference type="EMBL" id="KHN81205.1"/>
    </source>
</evidence>
<dbReference type="Gene3D" id="2.60.40.10">
    <property type="entry name" value="Immunoglobulins"/>
    <property type="match status" value="31"/>
</dbReference>
<feature type="domain" description="Fibronectin type-III" evidence="5">
    <location>
        <begin position="1136"/>
        <end position="1227"/>
    </location>
</feature>
<dbReference type="Proteomes" id="UP000031036">
    <property type="component" value="Unassembled WGS sequence"/>
</dbReference>
<feature type="domain" description="Fibronectin type-III" evidence="5">
    <location>
        <begin position="1035"/>
        <end position="1134"/>
    </location>
</feature>
<keyword evidence="3" id="KW-1133">Transmembrane helix</keyword>
<feature type="compositionally biased region" description="Polar residues" evidence="2">
    <location>
        <begin position="2670"/>
        <end position="2684"/>
    </location>
</feature>
<evidence type="ECO:0000256" key="2">
    <source>
        <dbReference type="SAM" id="MobiDB-lite"/>
    </source>
</evidence>
<proteinExistence type="predicted"/>
<evidence type="ECO:0000313" key="7">
    <source>
        <dbReference type="Proteomes" id="UP000031036"/>
    </source>
</evidence>
<evidence type="ECO:0000259" key="5">
    <source>
        <dbReference type="PROSITE" id="PS50853"/>
    </source>
</evidence>
<feature type="domain" description="Fibronectin type-III" evidence="5">
    <location>
        <begin position="3004"/>
        <end position="3103"/>
    </location>
</feature>
<feature type="domain" description="Fibronectin type-III" evidence="5">
    <location>
        <begin position="1740"/>
        <end position="1835"/>
    </location>
</feature>
<feature type="domain" description="Fibronectin type-III" evidence="5">
    <location>
        <begin position="3528"/>
        <end position="3629"/>
    </location>
</feature>
<organism evidence="6 7">
    <name type="scientific">Toxocara canis</name>
    <name type="common">Canine roundworm</name>
    <dbReference type="NCBI Taxonomy" id="6265"/>
    <lineage>
        <taxon>Eukaryota</taxon>
        <taxon>Metazoa</taxon>
        <taxon>Ecdysozoa</taxon>
        <taxon>Nematoda</taxon>
        <taxon>Chromadorea</taxon>
        <taxon>Rhabditida</taxon>
        <taxon>Spirurina</taxon>
        <taxon>Ascaridomorpha</taxon>
        <taxon>Ascaridoidea</taxon>
        <taxon>Toxocaridae</taxon>
        <taxon>Toxocara</taxon>
    </lineage>
</organism>
<dbReference type="InterPro" id="IPR013783">
    <property type="entry name" value="Ig-like_fold"/>
</dbReference>
<feature type="domain" description="Fibronectin type-III" evidence="5">
    <location>
        <begin position="2692"/>
        <end position="2785"/>
    </location>
</feature>
<protein>
    <submittedName>
        <fullName evidence="6">Phosphatidylinositol phosphatase PTPRQ</fullName>
    </submittedName>
</protein>
<dbReference type="PANTHER" id="PTHR46708">
    <property type="entry name" value="TENASCIN"/>
    <property type="match status" value="1"/>
</dbReference>
<feature type="domain" description="Fibronectin type-III" evidence="5">
    <location>
        <begin position="2242"/>
        <end position="2346"/>
    </location>
</feature>
<evidence type="ECO:0000256" key="4">
    <source>
        <dbReference type="SAM" id="SignalP"/>
    </source>
</evidence>
<feature type="domain" description="Fibronectin type-III" evidence="5">
    <location>
        <begin position="2350"/>
        <end position="2448"/>
    </location>
</feature>
<dbReference type="InterPro" id="IPR003961">
    <property type="entry name" value="FN3_dom"/>
</dbReference>
<dbReference type="OMA" id="RARTKCS"/>
<feature type="region of interest" description="Disordered" evidence="2">
    <location>
        <begin position="2474"/>
        <end position="2503"/>
    </location>
</feature>
<feature type="domain" description="Fibronectin type-III" evidence="5">
    <location>
        <begin position="436"/>
        <end position="530"/>
    </location>
</feature>
<feature type="region of interest" description="Disordered" evidence="2">
    <location>
        <begin position="2124"/>
        <end position="2143"/>
    </location>
</feature>
<dbReference type="PANTHER" id="PTHR46708:SF2">
    <property type="entry name" value="FIBRONECTIN TYPE-III DOMAIN-CONTAINING PROTEIN"/>
    <property type="match status" value="1"/>
</dbReference>
<feature type="domain" description="Fibronectin type-III" evidence="5">
    <location>
        <begin position="2036"/>
        <end position="2138"/>
    </location>
</feature>
<feature type="domain" description="Fibronectin type-III" evidence="5">
    <location>
        <begin position="3311"/>
        <end position="3420"/>
    </location>
</feature>
<reference evidence="6 7" key="1">
    <citation type="submission" date="2014-11" db="EMBL/GenBank/DDBJ databases">
        <title>Genetic blueprint of the zoonotic pathogen Toxocara canis.</title>
        <authorList>
            <person name="Zhu X.-Q."/>
            <person name="Korhonen P.K."/>
            <person name="Cai H."/>
            <person name="Young N.D."/>
            <person name="Nejsum P."/>
            <person name="von Samson-Himmelstjerna G."/>
            <person name="Boag P.R."/>
            <person name="Tan P."/>
            <person name="Li Q."/>
            <person name="Min J."/>
            <person name="Yang Y."/>
            <person name="Wang X."/>
            <person name="Fang X."/>
            <person name="Hall R.S."/>
            <person name="Hofmann A."/>
            <person name="Sternberg P.W."/>
            <person name="Jex A.R."/>
            <person name="Gasser R.B."/>
        </authorList>
    </citation>
    <scope>NUCLEOTIDE SEQUENCE [LARGE SCALE GENOMIC DNA]</scope>
    <source>
        <strain evidence="6">PN_DK_2014</strain>
    </source>
</reference>
<dbReference type="EMBL" id="JPKZ01001575">
    <property type="protein sequence ID" value="KHN81205.1"/>
    <property type="molecule type" value="Genomic_DNA"/>
</dbReference>
<feature type="chain" id="PRO_5002096186" evidence="4">
    <location>
        <begin position="23"/>
        <end position="3999"/>
    </location>
</feature>
<dbReference type="FunFam" id="2.60.40.10:FF:002270">
    <property type="entry name" value="Myotactin form B"/>
    <property type="match status" value="1"/>
</dbReference>
<dbReference type="SUPFAM" id="SSF49265">
    <property type="entry name" value="Fibronectin type III"/>
    <property type="match status" value="20"/>
</dbReference>
<dbReference type="Pfam" id="PF00041">
    <property type="entry name" value="fn3"/>
    <property type="match status" value="18"/>
</dbReference>
<feature type="domain" description="Fibronectin type-III" evidence="5">
    <location>
        <begin position="681"/>
        <end position="769"/>
    </location>
</feature>
<dbReference type="InterPro" id="IPR050991">
    <property type="entry name" value="ECM_Regulatory_Proteins"/>
</dbReference>
<feature type="domain" description="Fibronectin type-III" evidence="5">
    <location>
        <begin position="1335"/>
        <end position="1426"/>
    </location>
</feature>